<dbReference type="EMBL" id="QNRE01000002">
    <property type="protein sequence ID" value="RBO94026.1"/>
    <property type="molecule type" value="Genomic_DNA"/>
</dbReference>
<evidence type="ECO:0000313" key="3">
    <source>
        <dbReference type="Proteomes" id="UP000252586"/>
    </source>
</evidence>
<dbReference type="RefSeq" id="WP_067501580.1">
    <property type="nucleotide sequence ID" value="NZ_CP107943.1"/>
</dbReference>
<evidence type="ECO:0000313" key="2">
    <source>
        <dbReference type="EMBL" id="RBO94026.1"/>
    </source>
</evidence>
<name>A0A366DVA8_9NOCA</name>
<dbReference type="STRING" id="1210090.GCA_001613185_00177"/>
<reference evidence="2 3" key="1">
    <citation type="submission" date="2018-06" db="EMBL/GenBank/DDBJ databases">
        <title>Genomic Encyclopedia of Type Strains, Phase IV (KMG-IV): sequencing the most valuable type-strain genomes for metagenomic binning, comparative biology and taxonomic classification.</title>
        <authorList>
            <person name="Goeker M."/>
        </authorList>
    </citation>
    <scope>NUCLEOTIDE SEQUENCE [LARGE SCALE GENOMIC DNA]</scope>
    <source>
        <strain evidence="2 3">DSM 44599</strain>
    </source>
</reference>
<feature type="signal peptide" evidence="1">
    <location>
        <begin position="1"/>
        <end position="31"/>
    </location>
</feature>
<feature type="chain" id="PRO_5017033178" description="Secreted protein" evidence="1">
    <location>
        <begin position="32"/>
        <end position="66"/>
    </location>
</feature>
<sequence length="66" mass="6498">MKMSSRFSKGVAAFAVSAALVCGSGAGVAAADPGPGTGSADAARSVVELIVCFFRGELVGSKYPLC</sequence>
<dbReference type="Proteomes" id="UP000252586">
    <property type="component" value="Unassembled WGS sequence"/>
</dbReference>
<proteinExistence type="predicted"/>
<evidence type="ECO:0008006" key="4">
    <source>
        <dbReference type="Google" id="ProtNLM"/>
    </source>
</evidence>
<protein>
    <recommendedName>
        <fullName evidence="4">Secreted protein</fullName>
    </recommendedName>
</protein>
<evidence type="ECO:0000256" key="1">
    <source>
        <dbReference type="SAM" id="SignalP"/>
    </source>
</evidence>
<comment type="caution">
    <text evidence="2">The sequence shown here is derived from an EMBL/GenBank/DDBJ whole genome shotgun (WGS) entry which is preliminary data.</text>
</comment>
<keyword evidence="3" id="KW-1185">Reference proteome</keyword>
<accession>A0A366DVA8</accession>
<dbReference type="AlphaFoldDB" id="A0A366DVA8"/>
<gene>
    <name evidence="2" type="ORF">DFR74_102446</name>
</gene>
<organism evidence="2 3">
    <name type="scientific">Nocardia puris</name>
    <dbReference type="NCBI Taxonomy" id="208602"/>
    <lineage>
        <taxon>Bacteria</taxon>
        <taxon>Bacillati</taxon>
        <taxon>Actinomycetota</taxon>
        <taxon>Actinomycetes</taxon>
        <taxon>Mycobacteriales</taxon>
        <taxon>Nocardiaceae</taxon>
        <taxon>Nocardia</taxon>
    </lineage>
</organism>
<keyword evidence="1" id="KW-0732">Signal</keyword>